<evidence type="ECO:0000313" key="8">
    <source>
        <dbReference type="Proteomes" id="UP000070121"/>
    </source>
</evidence>
<evidence type="ECO:0000256" key="2">
    <source>
        <dbReference type="ARBA" id="ARBA00022692"/>
    </source>
</evidence>
<evidence type="ECO:0000256" key="5">
    <source>
        <dbReference type="SAM" id="MobiDB-lite"/>
    </source>
</evidence>
<dbReference type="STRING" id="1209931.A0A135V0V4"/>
<protein>
    <submittedName>
        <fullName evidence="7">Uncharacterized protein</fullName>
    </submittedName>
</protein>
<organism evidence="7 8">
    <name type="scientific">Colletotrichum salicis</name>
    <dbReference type="NCBI Taxonomy" id="1209931"/>
    <lineage>
        <taxon>Eukaryota</taxon>
        <taxon>Fungi</taxon>
        <taxon>Dikarya</taxon>
        <taxon>Ascomycota</taxon>
        <taxon>Pezizomycotina</taxon>
        <taxon>Sordariomycetes</taxon>
        <taxon>Hypocreomycetidae</taxon>
        <taxon>Glomerellales</taxon>
        <taxon>Glomerellaceae</taxon>
        <taxon>Colletotrichum</taxon>
        <taxon>Colletotrichum acutatum species complex</taxon>
    </lineage>
</organism>
<evidence type="ECO:0000256" key="3">
    <source>
        <dbReference type="ARBA" id="ARBA00022989"/>
    </source>
</evidence>
<proteinExistence type="predicted"/>
<dbReference type="Proteomes" id="UP000070121">
    <property type="component" value="Unassembled WGS sequence"/>
</dbReference>
<dbReference type="OrthoDB" id="4770059at2759"/>
<name>A0A135V0V4_9PEZI</name>
<comment type="subcellular location">
    <subcellularLocation>
        <location evidence="1">Membrane</location>
        <topology evidence="1">Single-pass membrane protein</topology>
    </subcellularLocation>
</comment>
<dbReference type="EMBL" id="JFFI01000709">
    <property type="protein sequence ID" value="KXH66288.1"/>
    <property type="molecule type" value="Genomic_DNA"/>
</dbReference>
<dbReference type="GO" id="GO:0071944">
    <property type="term" value="C:cell periphery"/>
    <property type="evidence" value="ECO:0007669"/>
    <property type="project" value="UniProtKB-ARBA"/>
</dbReference>
<evidence type="ECO:0000313" key="7">
    <source>
        <dbReference type="EMBL" id="KXH66288.1"/>
    </source>
</evidence>
<dbReference type="InterPro" id="IPR051694">
    <property type="entry name" value="Immunoregulatory_rcpt-like"/>
</dbReference>
<evidence type="ECO:0000256" key="1">
    <source>
        <dbReference type="ARBA" id="ARBA00004167"/>
    </source>
</evidence>
<evidence type="ECO:0000256" key="6">
    <source>
        <dbReference type="SAM" id="Phobius"/>
    </source>
</evidence>
<keyword evidence="8" id="KW-1185">Reference proteome</keyword>
<keyword evidence="2 6" id="KW-0812">Transmembrane</keyword>
<accession>A0A135V0V4</accession>
<dbReference type="AlphaFoldDB" id="A0A135V0V4"/>
<feature type="region of interest" description="Disordered" evidence="5">
    <location>
        <begin position="545"/>
        <end position="624"/>
    </location>
</feature>
<feature type="transmembrane region" description="Helical" evidence="6">
    <location>
        <begin position="485"/>
        <end position="507"/>
    </location>
</feature>
<sequence length="624" mass="66518">MLFLLHKKSSIHSISLSETTRTFGQRQATGLDREIRDTERGTDHGCRRARWLSPCPTDPCRRIREGSSQTPPSACLRDDGDFAWLQFNAISTYVPLLPSVTSKFMTFCLPLRSGGVLVPVILLPAVPEKLGPSPPCLYRLSLSGSYGCCSFSFHRLTRWDFRDTKVPDMEFIGRAVGLAPSDSFARTERDDPEGGRCSSIHSLSSLSRLTRVVKQRLDVEIEIELDLSESSRPPTEGILTPALAFIHHLSPRFNMALSTKTTFIASTFPENPLKTADFSPPASSCSGIYLTNNVYAIDNDSKCLPNKFNGASTAFYSPGTVCPTGYTAQPQCSRNGGVRSVTTVTCCPFRGDMTLSCVEDDMTLANVWETQFCTWMAGPATVVDITRTDDGVVATQAVTMSNRDGVNAWGIRMVYQASDLVAKTTSGASIASATATGTAVAGSSATSGASATGTAAGADNTSSSTSAATTSGSGSGSVGLSTGGIVAVAVVVPVVAIAALVGLFLWWRRRKHRYAGVKPVETPTAPEMEGSSAMGGQSAYAYQSQQYAQQQHNGQHPQASPPASEMIGTDIAGYYNNDKVLMNPGGQQQGGGHTQFKGWTQPQPPVELASGEGPTELPADNDRR</sequence>
<comment type="caution">
    <text evidence="7">The sequence shown here is derived from an EMBL/GenBank/DDBJ whole genome shotgun (WGS) entry which is preliminary data.</text>
</comment>
<reference evidence="7 8" key="1">
    <citation type="submission" date="2014-02" db="EMBL/GenBank/DDBJ databases">
        <title>The genome sequence of Colletotrichum salicis CBS 607.94.</title>
        <authorList>
            <person name="Baroncelli R."/>
            <person name="Thon M.R."/>
        </authorList>
    </citation>
    <scope>NUCLEOTIDE SEQUENCE [LARGE SCALE GENOMIC DNA]</scope>
    <source>
        <strain evidence="7 8">CBS 607.94</strain>
    </source>
</reference>
<keyword evidence="3 6" id="KW-1133">Transmembrane helix</keyword>
<dbReference type="PANTHER" id="PTHR15549">
    <property type="entry name" value="PAIRED IMMUNOGLOBULIN-LIKE TYPE 2 RECEPTOR"/>
    <property type="match status" value="1"/>
</dbReference>
<keyword evidence="4 6" id="KW-0472">Membrane</keyword>
<feature type="region of interest" description="Disordered" evidence="5">
    <location>
        <begin position="442"/>
        <end position="475"/>
    </location>
</feature>
<evidence type="ECO:0000256" key="4">
    <source>
        <dbReference type="ARBA" id="ARBA00023136"/>
    </source>
</evidence>
<gene>
    <name evidence="7" type="ORF">CSAL01_08234</name>
</gene>
<dbReference type="GO" id="GO:0016020">
    <property type="term" value="C:membrane"/>
    <property type="evidence" value="ECO:0007669"/>
    <property type="project" value="UniProtKB-SubCell"/>
</dbReference>